<dbReference type="EC" id="3.2.1.23" evidence="4"/>
<keyword evidence="10" id="KW-1185">Reference proteome</keyword>
<dbReference type="FunFam" id="3.20.20.80:FF:000036">
    <property type="entry name" value="Beta-galactosidase"/>
    <property type="match status" value="2"/>
</dbReference>
<feature type="domain" description="Glycoside hydrolase 35 catalytic" evidence="6">
    <location>
        <begin position="1242"/>
        <end position="1569"/>
    </location>
</feature>
<feature type="domain" description="Beta-galactosidase galactose-binding" evidence="8">
    <location>
        <begin position="1771"/>
        <end position="1824"/>
    </location>
</feature>
<comment type="catalytic activity">
    <reaction evidence="4">
        <text>Hydrolysis of terminal non-reducing beta-D-galactose residues in beta-D-galactosides.</text>
        <dbReference type="EC" id="3.2.1.23"/>
    </reaction>
</comment>
<feature type="domain" description="Glycoside hydrolase 35 catalytic" evidence="6">
    <location>
        <begin position="584"/>
        <end position="916"/>
    </location>
</feature>
<dbReference type="SUPFAM" id="SSF51445">
    <property type="entry name" value="(Trans)glycosidases"/>
    <property type="match status" value="3"/>
</dbReference>
<evidence type="ECO:0000259" key="7">
    <source>
        <dbReference type="Pfam" id="PF21317"/>
    </source>
</evidence>
<feature type="domain" description="Beta-galactosidase 1-like first all-beta" evidence="7">
    <location>
        <begin position="328"/>
        <end position="448"/>
    </location>
</feature>
<organism evidence="9 10">
    <name type="scientific">Asbolus verrucosus</name>
    <name type="common">Desert ironclad beetle</name>
    <dbReference type="NCBI Taxonomy" id="1661398"/>
    <lineage>
        <taxon>Eukaryota</taxon>
        <taxon>Metazoa</taxon>
        <taxon>Ecdysozoa</taxon>
        <taxon>Arthropoda</taxon>
        <taxon>Hexapoda</taxon>
        <taxon>Insecta</taxon>
        <taxon>Pterygota</taxon>
        <taxon>Neoptera</taxon>
        <taxon>Endopterygota</taxon>
        <taxon>Coleoptera</taxon>
        <taxon>Polyphaga</taxon>
        <taxon>Cucujiformia</taxon>
        <taxon>Tenebrionidae</taxon>
        <taxon>Pimeliinae</taxon>
        <taxon>Asbolus</taxon>
    </lineage>
</organism>
<dbReference type="InterPro" id="IPR048913">
    <property type="entry name" value="BetaGal_gal-bd"/>
</dbReference>
<dbReference type="FunFam" id="2.60.120.260:FF:000049">
    <property type="entry name" value="Beta-galactosidase"/>
    <property type="match status" value="3"/>
</dbReference>
<dbReference type="EMBL" id="QDEB01031496">
    <property type="protein sequence ID" value="RZC39773.1"/>
    <property type="molecule type" value="Genomic_DNA"/>
</dbReference>
<protein>
    <recommendedName>
        <fullName evidence="4">Beta-galactosidase</fullName>
        <ecNumber evidence="4">3.2.1.23</ecNumber>
    </recommendedName>
</protein>
<gene>
    <name evidence="9" type="ORF">BDFB_001326</name>
</gene>
<evidence type="ECO:0000256" key="4">
    <source>
        <dbReference type="RuleBase" id="RU000675"/>
    </source>
</evidence>
<dbReference type="Proteomes" id="UP000292052">
    <property type="component" value="Unassembled WGS sequence"/>
</dbReference>
<feature type="domain" description="Glycoside hydrolase 35 catalytic" evidence="6">
    <location>
        <begin position="27"/>
        <end position="148"/>
    </location>
</feature>
<dbReference type="PRINTS" id="PR00742">
    <property type="entry name" value="GLHYDRLASE35"/>
</dbReference>
<name>A0A482W4S9_ASBVE</name>
<evidence type="ECO:0000313" key="10">
    <source>
        <dbReference type="Proteomes" id="UP000292052"/>
    </source>
</evidence>
<dbReference type="InterPro" id="IPR048912">
    <property type="entry name" value="BetaGal1-like_ABD1"/>
</dbReference>
<feature type="domain" description="Glycoside hydrolase 35 catalytic" evidence="6">
    <location>
        <begin position="157"/>
        <end position="268"/>
    </location>
</feature>
<dbReference type="PROSITE" id="PS01182">
    <property type="entry name" value="GLYCOSYL_HYDROL_F35"/>
    <property type="match status" value="2"/>
</dbReference>
<dbReference type="Gene3D" id="2.60.120.260">
    <property type="entry name" value="Galactose-binding domain-like"/>
    <property type="match status" value="6"/>
</dbReference>
<evidence type="ECO:0000256" key="5">
    <source>
        <dbReference type="RuleBase" id="RU003679"/>
    </source>
</evidence>
<keyword evidence="3 4" id="KW-0326">Glycosidase</keyword>
<dbReference type="OrthoDB" id="1657402at2759"/>
<reference evidence="9 10" key="1">
    <citation type="submission" date="2017-03" db="EMBL/GenBank/DDBJ databases">
        <title>Genome of the blue death feigning beetle - Asbolus verrucosus.</title>
        <authorList>
            <person name="Rider S.D."/>
        </authorList>
    </citation>
    <scope>NUCLEOTIDE SEQUENCE [LARGE SCALE GENOMIC DNA]</scope>
    <source>
        <strain evidence="9">Butters</strain>
        <tissue evidence="9">Head and leg muscle</tissue>
    </source>
</reference>
<feature type="domain" description="Beta-galactosidase 1-like first all-beta" evidence="7">
    <location>
        <begin position="976"/>
        <end position="1096"/>
    </location>
</feature>
<feature type="domain" description="Beta-galactosidase 1-like first all-beta" evidence="7">
    <location>
        <begin position="1629"/>
        <end position="1746"/>
    </location>
</feature>
<dbReference type="Pfam" id="PF21317">
    <property type="entry name" value="BetaGal_ABD_1"/>
    <property type="match status" value="3"/>
</dbReference>
<accession>A0A482W4S9</accession>
<dbReference type="Gene3D" id="3.20.20.80">
    <property type="entry name" value="Glycosidases"/>
    <property type="match status" value="4"/>
</dbReference>
<feature type="domain" description="Beta-galactosidase galactose-binding" evidence="8">
    <location>
        <begin position="469"/>
        <end position="527"/>
    </location>
</feature>
<sequence length="1848" mass="211690">MSMPPTLYEYYTSGGVESGLSANQPTFTLNNKNITIYSGALHYFRVPPAYWRDRLRKMRAAGLNAVETYVPWNLHEPEPRTFDFGDGSTEFSEFLDIKKFLQIAQEEDLLAIVRPGPYICAEWEFGGLPSWILRSDIKIRTSDVRFIDLDKPIFELSLLKQHQPSKPLMVMEYWTGWFDHWAEKHHTRTSEAFAQVLGEILSFNSSVNMYMFHGGTNWGFLNGANIKDLTTDNSAYQPDTTSYDYDAPLSEAGDYTDKYFKVKELIQTHNTVVTKLPKQPELVKRIAYPSVKVEEMMTLDDMIKQSEHNITSQKLLPMELLNVNNNAGQSYGYVVYKKENVTIAANSVLKIEGHVCDTVMVLIDGQLKSKILETQDDLNGFGYWRLKDSTLSLGEVAYTNATLELVVENWGRNNYGKLNQFNQHKGLWQGNVSINDAVLENWQIIPLEFKKNWTNSLQNWKKIETNLGPALYRATFQITDLVDTYIDMREWTKGFIIVNGFVLARFLRLGPQQTAYLPAPFLKKGLNTILIFEHFTPGATLKFQLKCRFNELIMAVTNVTLPTLYEYYTSGGINSGLSANQSYFTLNDKNITIYSGAMHYFRVPKEYWRDRLRKMRAAGLNCVETYVPWNLHEPANGYFDFGSGGSDMEDFLDVQKFLKTAQEEDLFAIIRPGPFICSEWEFGGFPSWLLRQKGIKVRTSDPVYMKFVSRYFNTLLSLLAIFQFTRGGPIIAFQVENEYGSTEEKGKFTPDKVYLEQLRQLMINNSIVELLVTSDSPTGHGTAGTLPGVFLQTANFADNPEKEFDRLKELQPNKPIMAMEFWTGWFDHWSEIHHVRDDDDFYDVLDRILKYPASVNMYMFHGGTSWGFLNGANVNNAATDNSGYQPDTTSYDYDAPLSEIGDYTIKYLMVKELLAKYNTIQTKIPQAPSITKRKQYPSIAVKGQLLLNEIIKAVPISFQNPNVLPMELLPLNNLSGQSYGYIIYRKENLTIPANSVLTIAGRVCDTAVVLIDGYLLNKPLTKAKDLNGFGYWRVENSSINLSSQNLTGATLDIMVENWGRNNFGHLDQFNQFKGLWQGGVYINDVELQDWQIIPLEFKKSWTNSLTGWHPPIPRWTPGPAAYKAVFTVDDVQDTYINMQNWVKGVVIVNGFVLGRYAVIGPQQTLYLPAPFIKKGDNTIVVFEHFSPAGQVEFSAKPIFKTAPKIQLTLKAVIMAVTTLPTLYEYYTAGGINSGLSVDNPYFTLNGKNITLYSGATHYFRVPKEYWRDRLRKMRAAGLNAVETYIPWNLHEPQIGQYDFGDGDSDMTDFLDLKKYIKTAQEEDLFVIVRPGPYICAEWEFGGLPSWLLREKNVKVRTSDPKFMKHVRRYFGILLQLLATLQFTRGGPIIAFQVENEYGSTESKKFTPDKSYIQQLRDLMVNNGITELLFTSDSPTQHGDVGTLPNLFQTANFARDPEKEFDRLRVFQKNKPSMAMEFWTGWFDHWSEPHHQRNNTEYREVLERILKYPASVNLYMFHGGTNWGFLNGANIPSGPAIYQPDTTSYDYDAPLSETGDYTEKYFITKELIEKYNEIKTKLPELPELTSRTIYPTVEIENQLKYLDIVDTLPNVFKRENLLPMELLPLNNNSGQSYGYIIYRKNLDLPPNSILAIKGPIHDSVLVLVDGKLISPQLQNVQDLDNFGYWRLDSSTLKLPQKINATLDIVVVNWGRNNFGKLEQFKQFKGLYENEVLLNMKELTEWRIIPLEFKKTWFNSLSNWGAFSPSNLSLNFATFDVDELQDTFVDMREWNTGIVIVNGFVLGRYMRLGPQQALYLPAPLLKRGENEIAVFEHFTPATRITFSNNPIYSN</sequence>
<proteinExistence type="inferred from homology"/>
<dbReference type="Pfam" id="PF01301">
    <property type="entry name" value="Glyco_hydro_35"/>
    <property type="match status" value="4"/>
</dbReference>
<feature type="domain" description="Beta-galactosidase galactose-binding" evidence="8">
    <location>
        <begin position="1119"/>
        <end position="1177"/>
    </location>
</feature>
<dbReference type="GO" id="GO:0005975">
    <property type="term" value="P:carbohydrate metabolic process"/>
    <property type="evidence" value="ECO:0007669"/>
    <property type="project" value="InterPro"/>
</dbReference>
<evidence type="ECO:0000256" key="2">
    <source>
        <dbReference type="ARBA" id="ARBA00022801"/>
    </source>
</evidence>
<dbReference type="InterPro" id="IPR031330">
    <property type="entry name" value="Gly_Hdrlase_35_cat"/>
</dbReference>
<evidence type="ECO:0000256" key="1">
    <source>
        <dbReference type="ARBA" id="ARBA00009809"/>
    </source>
</evidence>
<dbReference type="PANTHER" id="PTHR23421">
    <property type="entry name" value="BETA-GALACTOSIDASE RELATED"/>
    <property type="match status" value="1"/>
</dbReference>
<evidence type="ECO:0000313" key="9">
    <source>
        <dbReference type="EMBL" id="RZC39773.1"/>
    </source>
</evidence>
<comment type="caution">
    <text evidence="9">The sequence shown here is derived from an EMBL/GenBank/DDBJ whole genome shotgun (WGS) entry which is preliminary data.</text>
</comment>
<dbReference type="GO" id="GO:0004565">
    <property type="term" value="F:beta-galactosidase activity"/>
    <property type="evidence" value="ECO:0007669"/>
    <property type="project" value="UniProtKB-EC"/>
</dbReference>
<evidence type="ECO:0000259" key="8">
    <source>
        <dbReference type="Pfam" id="PF21467"/>
    </source>
</evidence>
<dbReference type="STRING" id="1661398.A0A482W4S9"/>
<keyword evidence="2 4" id="KW-0378">Hydrolase</keyword>
<evidence type="ECO:0000259" key="6">
    <source>
        <dbReference type="Pfam" id="PF01301"/>
    </source>
</evidence>
<dbReference type="InterPro" id="IPR017853">
    <property type="entry name" value="GH"/>
</dbReference>
<dbReference type="SUPFAM" id="SSF49785">
    <property type="entry name" value="Galactose-binding domain-like"/>
    <property type="match status" value="3"/>
</dbReference>
<dbReference type="InterPro" id="IPR001944">
    <property type="entry name" value="Glycoside_Hdrlase_35"/>
</dbReference>
<dbReference type="InterPro" id="IPR008979">
    <property type="entry name" value="Galactose-bd-like_sf"/>
</dbReference>
<comment type="similarity">
    <text evidence="1 5">Belongs to the glycosyl hydrolase 35 family.</text>
</comment>
<dbReference type="Pfam" id="PF21467">
    <property type="entry name" value="BetaGal_gal-bd"/>
    <property type="match status" value="3"/>
</dbReference>
<dbReference type="InterPro" id="IPR019801">
    <property type="entry name" value="Glyco_hydro_35_CS"/>
</dbReference>
<evidence type="ECO:0000256" key="3">
    <source>
        <dbReference type="ARBA" id="ARBA00023295"/>
    </source>
</evidence>